<keyword evidence="4" id="KW-0731">Sigma factor</keyword>
<dbReference type="SUPFAM" id="SSF88659">
    <property type="entry name" value="Sigma3 and sigma4 domains of RNA polymerase sigma factors"/>
    <property type="match status" value="1"/>
</dbReference>
<dbReference type="InterPro" id="IPR014284">
    <property type="entry name" value="RNA_pol_sigma-70_dom"/>
</dbReference>
<dbReference type="InterPro" id="IPR013249">
    <property type="entry name" value="RNA_pol_sigma70_r4_t2"/>
</dbReference>
<evidence type="ECO:0000256" key="4">
    <source>
        <dbReference type="ARBA" id="ARBA00023082"/>
    </source>
</evidence>
<dbReference type="NCBIfam" id="TIGR02937">
    <property type="entry name" value="sigma70-ECF"/>
    <property type="match status" value="1"/>
</dbReference>
<dbReference type="SUPFAM" id="SSF88946">
    <property type="entry name" value="Sigma2 domain of RNA polymerase sigma factors"/>
    <property type="match status" value="1"/>
</dbReference>
<feature type="domain" description="RNA polymerase sigma factor 70 region 4 type 2" evidence="8">
    <location>
        <begin position="119"/>
        <end position="172"/>
    </location>
</feature>
<comment type="subunit">
    <text evidence="2">Interacts transiently with the RNA polymerase catalytic core formed by RpoA, RpoB, RpoC and RpoZ (2 alpha, 1 beta, 1 beta' and 1 omega subunit) to form the RNA polymerase holoenzyme that can initiate transcription.</text>
</comment>
<keyword evidence="6" id="KW-0804">Transcription</keyword>
<feature type="domain" description="RNA polymerase sigma-70 region 2" evidence="7">
    <location>
        <begin position="23"/>
        <end position="86"/>
    </location>
</feature>
<evidence type="ECO:0000256" key="3">
    <source>
        <dbReference type="ARBA" id="ARBA00023015"/>
    </source>
</evidence>
<dbReference type="InterPro" id="IPR036388">
    <property type="entry name" value="WH-like_DNA-bd_sf"/>
</dbReference>
<dbReference type="InterPro" id="IPR013324">
    <property type="entry name" value="RNA_pol_sigma_r3/r4-like"/>
</dbReference>
<evidence type="ECO:0000256" key="2">
    <source>
        <dbReference type="ARBA" id="ARBA00011344"/>
    </source>
</evidence>
<dbReference type="InterPro" id="IPR032710">
    <property type="entry name" value="NTF2-like_dom_sf"/>
</dbReference>
<gene>
    <name evidence="9" type="ORF">DFJ67_1095</name>
</gene>
<keyword evidence="3" id="KW-0805">Transcription regulation</keyword>
<evidence type="ECO:0000256" key="1">
    <source>
        <dbReference type="ARBA" id="ARBA00010641"/>
    </source>
</evidence>
<proteinExistence type="inferred from homology"/>
<dbReference type="AlphaFoldDB" id="A0A3D9ZGZ5"/>
<dbReference type="Proteomes" id="UP000256913">
    <property type="component" value="Unassembled WGS sequence"/>
</dbReference>
<dbReference type="GO" id="GO:0006352">
    <property type="term" value="P:DNA-templated transcription initiation"/>
    <property type="evidence" value="ECO:0007669"/>
    <property type="project" value="InterPro"/>
</dbReference>
<organism evidence="9 10">
    <name type="scientific">Asanoa ferruginea</name>
    <dbReference type="NCBI Taxonomy" id="53367"/>
    <lineage>
        <taxon>Bacteria</taxon>
        <taxon>Bacillati</taxon>
        <taxon>Actinomycetota</taxon>
        <taxon>Actinomycetes</taxon>
        <taxon>Micromonosporales</taxon>
        <taxon>Micromonosporaceae</taxon>
        <taxon>Asanoa</taxon>
    </lineage>
</organism>
<evidence type="ECO:0000259" key="7">
    <source>
        <dbReference type="Pfam" id="PF04542"/>
    </source>
</evidence>
<dbReference type="GO" id="GO:0016987">
    <property type="term" value="F:sigma factor activity"/>
    <property type="evidence" value="ECO:0007669"/>
    <property type="project" value="UniProtKB-KW"/>
</dbReference>
<dbReference type="CDD" id="cd06171">
    <property type="entry name" value="Sigma70_r4"/>
    <property type="match status" value="1"/>
</dbReference>
<evidence type="ECO:0000313" key="10">
    <source>
        <dbReference type="Proteomes" id="UP000256913"/>
    </source>
</evidence>
<keyword evidence="10" id="KW-1185">Reference proteome</keyword>
<dbReference type="RefSeq" id="WP_116066877.1">
    <property type="nucleotide sequence ID" value="NZ_BONB01000095.1"/>
</dbReference>
<dbReference type="SUPFAM" id="SSF54427">
    <property type="entry name" value="NTF2-like"/>
    <property type="match status" value="1"/>
</dbReference>
<name>A0A3D9ZGZ5_9ACTN</name>
<evidence type="ECO:0000256" key="5">
    <source>
        <dbReference type="ARBA" id="ARBA00023125"/>
    </source>
</evidence>
<dbReference type="InterPro" id="IPR013325">
    <property type="entry name" value="RNA_pol_sigma_r2"/>
</dbReference>
<comment type="caution">
    <text evidence="9">The sequence shown here is derived from an EMBL/GenBank/DDBJ whole genome shotgun (WGS) entry which is preliminary data.</text>
</comment>
<accession>A0A3D9ZGZ5</accession>
<dbReference type="OrthoDB" id="3821507at2"/>
<dbReference type="InterPro" id="IPR007627">
    <property type="entry name" value="RNA_pol_sigma70_r2"/>
</dbReference>
<evidence type="ECO:0000259" key="8">
    <source>
        <dbReference type="Pfam" id="PF08281"/>
    </source>
</evidence>
<dbReference type="PANTHER" id="PTHR43133">
    <property type="entry name" value="RNA POLYMERASE ECF-TYPE SIGMA FACTO"/>
    <property type="match status" value="1"/>
</dbReference>
<evidence type="ECO:0000256" key="6">
    <source>
        <dbReference type="ARBA" id="ARBA00023163"/>
    </source>
</evidence>
<dbReference type="Pfam" id="PF04542">
    <property type="entry name" value="Sigma70_r2"/>
    <property type="match status" value="1"/>
</dbReference>
<reference evidence="9 10" key="1">
    <citation type="submission" date="2018-08" db="EMBL/GenBank/DDBJ databases">
        <title>Sequencing the genomes of 1000 actinobacteria strains.</title>
        <authorList>
            <person name="Klenk H.-P."/>
        </authorList>
    </citation>
    <scope>NUCLEOTIDE SEQUENCE [LARGE SCALE GENOMIC DNA]</scope>
    <source>
        <strain evidence="9 10">DSM 44099</strain>
    </source>
</reference>
<dbReference type="PANTHER" id="PTHR43133:SF8">
    <property type="entry name" value="RNA POLYMERASE SIGMA FACTOR HI_1459-RELATED"/>
    <property type="match status" value="1"/>
</dbReference>
<dbReference type="Pfam" id="PF08281">
    <property type="entry name" value="Sigma70_r4_2"/>
    <property type="match status" value="1"/>
</dbReference>
<keyword evidence="5" id="KW-0238">DNA-binding</keyword>
<sequence length="314" mass="33857">MAITDTDLVRAAQAGDVSSLGSLLTRHRPGQLAVAYSILGYGPDAEDAVQEAAVTALRRIGDLRDPEAVGPWLRMVVRNACRMRLRAPETAPLDDSLAQRLPSSEPDPAALLDQHAARDWVWHALDDLSPSLRLVVMLRHFTGITAYADIAAALGVPVGTVRSRLSEARRKLAAALLATADAAHDDAAALTAARRRVAEETLAASVHGDFESVLAAHWSPTVESVWPQGNRTTGCDTLLRGMERDLTAGVRQRLTNVVASRDLTLWEVDLLSPPDDPEHCPPGAVWVQHLAGDRVQRFRLVHARRPAPAIALAA</sequence>
<dbReference type="Gene3D" id="1.10.1740.10">
    <property type="match status" value="1"/>
</dbReference>
<dbReference type="EMBL" id="QUMQ01000001">
    <property type="protein sequence ID" value="REF95143.1"/>
    <property type="molecule type" value="Genomic_DNA"/>
</dbReference>
<evidence type="ECO:0000313" key="9">
    <source>
        <dbReference type="EMBL" id="REF95143.1"/>
    </source>
</evidence>
<dbReference type="InterPro" id="IPR039425">
    <property type="entry name" value="RNA_pol_sigma-70-like"/>
</dbReference>
<comment type="similarity">
    <text evidence="1">Belongs to the sigma-70 factor family. ECF subfamily.</text>
</comment>
<protein>
    <submittedName>
        <fullName evidence="9">RNA polymerase sigma-70 factor (ECF subfamily)</fullName>
    </submittedName>
</protein>
<dbReference type="Gene3D" id="1.10.10.10">
    <property type="entry name" value="Winged helix-like DNA-binding domain superfamily/Winged helix DNA-binding domain"/>
    <property type="match status" value="1"/>
</dbReference>
<dbReference type="GO" id="GO:0003677">
    <property type="term" value="F:DNA binding"/>
    <property type="evidence" value="ECO:0007669"/>
    <property type="project" value="UniProtKB-KW"/>
</dbReference>